<proteinExistence type="predicted"/>
<comment type="caution">
    <text evidence="1">The sequence shown here is derived from an EMBL/GenBank/DDBJ whole genome shotgun (WGS) entry which is preliminary data.</text>
</comment>
<sequence length="66" mass="7089">MTDTDRELMAGGNQCGDHVEWASSGQTEMLRVGFGGVSRRYTGHASKQDLFPCGISAFADDCCANE</sequence>
<evidence type="ECO:0000313" key="2">
    <source>
        <dbReference type="Proteomes" id="UP000295416"/>
    </source>
</evidence>
<keyword evidence="2" id="KW-1185">Reference proteome</keyword>
<dbReference type="EMBL" id="SLXK01000029">
    <property type="protein sequence ID" value="TCP23734.1"/>
    <property type="molecule type" value="Genomic_DNA"/>
</dbReference>
<evidence type="ECO:0000313" key="1">
    <source>
        <dbReference type="EMBL" id="TCP23734.1"/>
    </source>
</evidence>
<dbReference type="AlphaFoldDB" id="A0A4R2NQQ9"/>
<organism evidence="1 2">
    <name type="scientific">Scopulibacillus darangshiensis</name>
    <dbReference type="NCBI Taxonomy" id="442528"/>
    <lineage>
        <taxon>Bacteria</taxon>
        <taxon>Bacillati</taxon>
        <taxon>Bacillota</taxon>
        <taxon>Bacilli</taxon>
        <taxon>Bacillales</taxon>
        <taxon>Sporolactobacillaceae</taxon>
        <taxon>Scopulibacillus</taxon>
    </lineage>
</organism>
<dbReference type="Proteomes" id="UP000295416">
    <property type="component" value="Unassembled WGS sequence"/>
</dbReference>
<accession>A0A4R2NQQ9</accession>
<protein>
    <submittedName>
        <fullName evidence="1">Uncharacterized protein</fullName>
    </submittedName>
</protein>
<reference evidence="1 2" key="1">
    <citation type="submission" date="2019-03" db="EMBL/GenBank/DDBJ databases">
        <title>Genomic Encyclopedia of Type Strains, Phase IV (KMG-IV): sequencing the most valuable type-strain genomes for metagenomic binning, comparative biology and taxonomic classification.</title>
        <authorList>
            <person name="Goeker M."/>
        </authorList>
    </citation>
    <scope>NUCLEOTIDE SEQUENCE [LARGE SCALE GENOMIC DNA]</scope>
    <source>
        <strain evidence="1 2">DSM 19377</strain>
    </source>
</reference>
<gene>
    <name evidence="1" type="ORF">EV207_12912</name>
</gene>
<name>A0A4R2NQQ9_9BACL</name>